<dbReference type="GO" id="GO:0005737">
    <property type="term" value="C:cytoplasm"/>
    <property type="evidence" value="ECO:0007669"/>
    <property type="project" value="UniProtKB-SubCell"/>
</dbReference>
<evidence type="ECO:0000313" key="8">
    <source>
        <dbReference type="EMBL" id="MFA4803389.1"/>
    </source>
</evidence>
<keyword evidence="2 6" id="KW-0819">tRNA processing</keyword>
<evidence type="ECO:0000313" key="10">
    <source>
        <dbReference type="Proteomes" id="UP001571980"/>
    </source>
</evidence>
<dbReference type="PANTHER" id="PTHR15441">
    <property type="entry name" value="RIBONUCLEASE P PROTEIN SUBUNIT P14"/>
    <property type="match status" value="1"/>
</dbReference>
<reference evidence="7 9" key="2">
    <citation type="journal article" date="2016" name="Int. J. Syst. Evol. Microbiol.">
        <title>Pyrococcus kukulkanii sp. nov., a hyperthermophilic, piezophilic archaeon isolated from a deep-sea hydrothermal vent.</title>
        <authorList>
            <person name="Callac N."/>
            <person name="Oger P."/>
            <person name="Lesongeur F."/>
            <person name="Rattray J.E."/>
            <person name="Vannier P."/>
            <person name="Michoud G."/>
            <person name="Beauverger M."/>
            <person name="Gayet N."/>
            <person name="Rouxel O."/>
            <person name="Jebbar M."/>
            <person name="Godfroy A."/>
        </authorList>
    </citation>
    <scope>NUCLEOTIDE SEQUENCE [LARGE SCALE GENOMIC DNA]</scope>
    <source>
        <strain evidence="7 9">NCB100</strain>
    </source>
</reference>
<keyword evidence="10" id="KW-1185">Reference proteome</keyword>
<name>A0A127BBI6_9EURY</name>
<comment type="subunit">
    <text evidence="6">Consists of a catalytic RNA component and at least 4-5 protein subunits.</text>
</comment>
<protein>
    <recommendedName>
        <fullName evidence="6">Ribonuclease P protein component 2</fullName>
        <shortName evidence="6">RNase P component 2</shortName>
        <ecNumber evidence="6">3.1.26.5</ecNumber>
    </recommendedName>
    <alternativeName>
        <fullName evidence="6">Pop5</fullName>
    </alternativeName>
</protein>
<comment type="catalytic activity">
    <reaction evidence="6">
        <text>Endonucleolytic cleavage of RNA, removing 5'-extranucleotides from tRNA precursor.</text>
        <dbReference type="EC" id="3.1.26.5"/>
    </reaction>
</comment>
<dbReference type="PATRIC" id="fig|1609559.3.peg.1971"/>
<dbReference type="STRING" id="1609559.TQ32_09530"/>
<dbReference type="InterPro" id="IPR016434">
    <property type="entry name" value="Rnp2_archaea"/>
</dbReference>
<evidence type="ECO:0000256" key="3">
    <source>
        <dbReference type="ARBA" id="ARBA00022722"/>
    </source>
</evidence>
<dbReference type="GeneID" id="28492078"/>
<keyword evidence="5 6" id="KW-0378">Hydrolase</keyword>
<reference evidence="9" key="1">
    <citation type="submission" date="2015-02" db="EMBL/GenBank/DDBJ databases">
        <title>Pyrococcus kukulkanii sp. nov., a novel hyperthermophilic archaeon isolated from a deep-sea hydrothermal vent at the Guaymas Basin.</title>
        <authorList>
            <person name="Oger P.M."/>
            <person name="Callac N."/>
            <person name="Jebbar M."/>
            <person name="Godfroy A."/>
        </authorList>
    </citation>
    <scope>NUCLEOTIDE SEQUENCE [LARGE SCALE GENOMIC DNA]</scope>
    <source>
        <strain evidence="9">NCB100</strain>
    </source>
</reference>
<dbReference type="KEGG" id="pyc:TQ32_09530"/>
<keyword evidence="3 6" id="KW-0540">Nuclease</keyword>
<dbReference type="PIRSF" id="PIRSF004952">
    <property type="entry name" value="RNase_P_2"/>
    <property type="match status" value="1"/>
</dbReference>
<evidence type="ECO:0000256" key="6">
    <source>
        <dbReference type="HAMAP-Rule" id="MF_00755"/>
    </source>
</evidence>
<dbReference type="GO" id="GO:0030677">
    <property type="term" value="C:ribonuclease P complex"/>
    <property type="evidence" value="ECO:0007669"/>
    <property type="project" value="UniProtKB-UniRule"/>
</dbReference>
<dbReference type="OrthoDB" id="19261at2157"/>
<dbReference type="HAMAP" id="MF_00755">
    <property type="entry name" value="RNase_P_2"/>
    <property type="match status" value="1"/>
</dbReference>
<evidence type="ECO:0000313" key="7">
    <source>
        <dbReference type="EMBL" id="AMM54698.1"/>
    </source>
</evidence>
<accession>A0A127BBI6</accession>
<dbReference type="RefSeq" id="WP_068323948.1">
    <property type="nucleotide sequence ID" value="NZ_CP010835.1"/>
</dbReference>
<dbReference type="PANTHER" id="PTHR15441:SF2">
    <property type="entry name" value="RIBONUCLEASE P_MRP PROTEIN SUBUNIT POP5"/>
    <property type="match status" value="1"/>
</dbReference>
<dbReference type="SUPFAM" id="SSF160350">
    <property type="entry name" value="Rnp2-like"/>
    <property type="match status" value="1"/>
</dbReference>
<comment type="function">
    <text evidence="6">Part of ribonuclease P, a protein complex that generates mature tRNA molecules by cleaving their 5'-ends.</text>
</comment>
<keyword evidence="1 6" id="KW-0963">Cytoplasm</keyword>
<reference evidence="8 10" key="3">
    <citation type="submission" date="2023-03" db="EMBL/GenBank/DDBJ databases">
        <title>Speciation in Pyrococcus: adaptation to high temperature as a mechanism.</title>
        <authorList>
            <person name="Gu J."/>
        </authorList>
    </citation>
    <scope>NUCLEOTIDE SEQUENCE [LARGE SCALE GENOMIC DNA]</scope>
    <source>
        <strain evidence="8 10">LMOA34</strain>
    </source>
</reference>
<comment type="similarity">
    <text evidence="6">Belongs to the eukaryotic/archaeal RNase P protein component 2 family.</text>
</comment>
<gene>
    <name evidence="6" type="primary">rnp2</name>
    <name evidence="8" type="ORF">P8X34_01270</name>
    <name evidence="7" type="ORF">TQ32_09530</name>
</gene>
<keyword evidence="4 6" id="KW-0255">Endonuclease</keyword>
<dbReference type="Pfam" id="PF01900">
    <property type="entry name" value="RNase_P_Rpp14"/>
    <property type="match status" value="1"/>
</dbReference>
<proteinExistence type="inferred from homology"/>
<evidence type="ECO:0000256" key="4">
    <source>
        <dbReference type="ARBA" id="ARBA00022759"/>
    </source>
</evidence>
<evidence type="ECO:0000256" key="1">
    <source>
        <dbReference type="ARBA" id="ARBA00022490"/>
    </source>
</evidence>
<dbReference type="AlphaFoldDB" id="A0A127BBI6"/>
<sequence length="120" mass="14078">MSDRPKTLPPTLRDKYRYIAFQVISEQPFTKGDIKEMIWSTILRVLGEVGTSMAKPWLIKFDEKSQTGILRCDRNYVEHVRFSLALIVEFKGRKVLVRTLGVSGTIRRLKRKFLSEFGWR</sequence>
<evidence type="ECO:0000313" key="9">
    <source>
        <dbReference type="Proteomes" id="UP000070587"/>
    </source>
</evidence>
<dbReference type="GO" id="GO:0001682">
    <property type="term" value="P:tRNA 5'-leader removal"/>
    <property type="evidence" value="ECO:0007669"/>
    <property type="project" value="UniProtKB-UniRule"/>
</dbReference>
<dbReference type="GO" id="GO:0004526">
    <property type="term" value="F:ribonuclease P activity"/>
    <property type="evidence" value="ECO:0007669"/>
    <property type="project" value="UniProtKB-UniRule"/>
</dbReference>
<dbReference type="InterPro" id="IPR002759">
    <property type="entry name" value="Pop5/Rpp14/Rnp2-like"/>
</dbReference>
<dbReference type="Proteomes" id="UP001571980">
    <property type="component" value="Unassembled WGS sequence"/>
</dbReference>
<evidence type="ECO:0000256" key="2">
    <source>
        <dbReference type="ARBA" id="ARBA00022694"/>
    </source>
</evidence>
<organism evidence="7 9">
    <name type="scientific">Pyrococcus kukulkanii</name>
    <dbReference type="NCBI Taxonomy" id="1609559"/>
    <lineage>
        <taxon>Archaea</taxon>
        <taxon>Methanobacteriati</taxon>
        <taxon>Methanobacteriota</taxon>
        <taxon>Thermococci</taxon>
        <taxon>Thermococcales</taxon>
        <taxon>Thermococcaceae</taxon>
        <taxon>Pyrococcus</taxon>
    </lineage>
</organism>
<dbReference type="Gene3D" id="3.30.70.3250">
    <property type="entry name" value="Ribonuclease P, Pop5 subunit"/>
    <property type="match status" value="1"/>
</dbReference>
<comment type="subcellular location">
    <subcellularLocation>
        <location evidence="6">Cytoplasm</location>
    </subcellularLocation>
</comment>
<dbReference type="EC" id="3.1.26.5" evidence="6"/>
<dbReference type="EMBL" id="JARRIG010000001">
    <property type="protein sequence ID" value="MFA4803389.1"/>
    <property type="molecule type" value="Genomic_DNA"/>
</dbReference>
<dbReference type="InterPro" id="IPR038085">
    <property type="entry name" value="Rnp2-like_sf"/>
</dbReference>
<dbReference type="EMBL" id="CP010835">
    <property type="protein sequence ID" value="AMM54698.1"/>
    <property type="molecule type" value="Genomic_DNA"/>
</dbReference>
<dbReference type="Proteomes" id="UP000070587">
    <property type="component" value="Chromosome"/>
</dbReference>
<evidence type="ECO:0000256" key="5">
    <source>
        <dbReference type="ARBA" id="ARBA00022801"/>
    </source>
</evidence>
<dbReference type="NCBIfam" id="NF002986">
    <property type="entry name" value="PRK03717.1"/>
    <property type="match status" value="1"/>
</dbReference>